<feature type="compositionally biased region" description="Polar residues" evidence="1">
    <location>
        <begin position="1"/>
        <end position="10"/>
    </location>
</feature>
<reference evidence="2 3" key="1">
    <citation type="submission" date="2019-07" db="EMBL/GenBank/DDBJ databases">
        <title>Whole genome shotgun sequence of Methylobacterium gnaphalii NBRC 107716.</title>
        <authorList>
            <person name="Hosoyama A."/>
            <person name="Uohara A."/>
            <person name="Ohji S."/>
            <person name="Ichikawa N."/>
        </authorList>
    </citation>
    <scope>NUCLEOTIDE SEQUENCE [LARGE SCALE GENOMIC DNA]</scope>
    <source>
        <strain evidence="2 3">NBRC 107716</strain>
    </source>
</reference>
<evidence type="ECO:0000313" key="2">
    <source>
        <dbReference type="EMBL" id="GEP11036.1"/>
    </source>
</evidence>
<organism evidence="2 3">
    <name type="scientific">Methylobacterium gnaphalii</name>
    <dbReference type="NCBI Taxonomy" id="1010610"/>
    <lineage>
        <taxon>Bacteria</taxon>
        <taxon>Pseudomonadati</taxon>
        <taxon>Pseudomonadota</taxon>
        <taxon>Alphaproteobacteria</taxon>
        <taxon>Hyphomicrobiales</taxon>
        <taxon>Methylobacteriaceae</taxon>
        <taxon>Methylobacterium</taxon>
    </lineage>
</organism>
<feature type="compositionally biased region" description="Basic and acidic residues" evidence="1">
    <location>
        <begin position="11"/>
        <end position="20"/>
    </location>
</feature>
<accession>A0A512JM44</accession>
<dbReference type="RefSeq" id="WP_147047401.1">
    <property type="nucleotide sequence ID" value="NZ_BJZV01000015.1"/>
</dbReference>
<feature type="compositionally biased region" description="Polar residues" evidence="1">
    <location>
        <begin position="25"/>
        <end position="38"/>
    </location>
</feature>
<feature type="region of interest" description="Disordered" evidence="1">
    <location>
        <begin position="1"/>
        <end position="98"/>
    </location>
</feature>
<protein>
    <submittedName>
        <fullName evidence="2">Uncharacterized protein</fullName>
    </submittedName>
</protein>
<proteinExistence type="predicted"/>
<gene>
    <name evidence="2" type="ORF">MGN01_28810</name>
</gene>
<keyword evidence="3" id="KW-1185">Reference proteome</keyword>
<evidence type="ECO:0000256" key="1">
    <source>
        <dbReference type="SAM" id="MobiDB-lite"/>
    </source>
</evidence>
<comment type="caution">
    <text evidence="2">The sequence shown here is derived from an EMBL/GenBank/DDBJ whole genome shotgun (WGS) entry which is preliminary data.</text>
</comment>
<name>A0A512JM44_9HYPH</name>
<dbReference type="Proteomes" id="UP000321750">
    <property type="component" value="Unassembled WGS sequence"/>
</dbReference>
<evidence type="ECO:0000313" key="3">
    <source>
        <dbReference type="Proteomes" id="UP000321750"/>
    </source>
</evidence>
<dbReference type="OrthoDB" id="7998878at2"/>
<dbReference type="AlphaFoldDB" id="A0A512JM44"/>
<dbReference type="EMBL" id="BJZV01000015">
    <property type="protein sequence ID" value="GEP11036.1"/>
    <property type="molecule type" value="Genomic_DNA"/>
</dbReference>
<sequence>MAERTTPTETVTRKPDDDVGKPGSNAANGGRQTPQQAAITGIGGEGRSDASRSQDMGRGGSEAPAPVGGSSGGHSDQRSADGSGKVAAGHYKVEKERE</sequence>